<dbReference type="EMBL" id="PZQS01000006">
    <property type="protein sequence ID" value="PVD28246.1"/>
    <property type="molecule type" value="Genomic_DNA"/>
</dbReference>
<organism evidence="1 2">
    <name type="scientific">Pomacea canaliculata</name>
    <name type="common">Golden apple snail</name>
    <dbReference type="NCBI Taxonomy" id="400727"/>
    <lineage>
        <taxon>Eukaryota</taxon>
        <taxon>Metazoa</taxon>
        <taxon>Spiralia</taxon>
        <taxon>Lophotrochozoa</taxon>
        <taxon>Mollusca</taxon>
        <taxon>Gastropoda</taxon>
        <taxon>Caenogastropoda</taxon>
        <taxon>Architaenioglossa</taxon>
        <taxon>Ampullarioidea</taxon>
        <taxon>Ampullariidae</taxon>
        <taxon>Pomacea</taxon>
    </lineage>
</organism>
<name>A0A2T7P4B6_POMCA</name>
<dbReference type="Proteomes" id="UP000245119">
    <property type="component" value="Linkage Group LG6"/>
</dbReference>
<dbReference type="AlphaFoldDB" id="A0A2T7P4B6"/>
<reference evidence="1 2" key="1">
    <citation type="submission" date="2018-04" db="EMBL/GenBank/DDBJ databases">
        <title>The genome of golden apple snail Pomacea canaliculata provides insight into stress tolerance and invasive adaptation.</title>
        <authorList>
            <person name="Liu C."/>
            <person name="Liu B."/>
            <person name="Ren Y."/>
            <person name="Zhang Y."/>
            <person name="Wang H."/>
            <person name="Li S."/>
            <person name="Jiang F."/>
            <person name="Yin L."/>
            <person name="Zhang G."/>
            <person name="Qian W."/>
            <person name="Fan W."/>
        </authorList>
    </citation>
    <scope>NUCLEOTIDE SEQUENCE [LARGE SCALE GENOMIC DNA]</scope>
    <source>
        <strain evidence="1">SZHN2017</strain>
        <tissue evidence="1">Muscle</tissue>
    </source>
</reference>
<evidence type="ECO:0000313" key="2">
    <source>
        <dbReference type="Proteomes" id="UP000245119"/>
    </source>
</evidence>
<keyword evidence="2" id="KW-1185">Reference proteome</keyword>
<proteinExistence type="predicted"/>
<evidence type="ECO:0000313" key="1">
    <source>
        <dbReference type="EMBL" id="PVD28246.1"/>
    </source>
</evidence>
<protein>
    <submittedName>
        <fullName evidence="1">Uncharacterized protein</fullName>
    </submittedName>
</protein>
<comment type="caution">
    <text evidence="1">The sequence shown here is derived from an EMBL/GenBank/DDBJ whole genome shotgun (WGS) entry which is preliminary data.</text>
</comment>
<gene>
    <name evidence="1" type="ORF">C0Q70_10833</name>
</gene>
<sequence length="116" mass="13021">MPQDSFPEHVTVASQCDTDLESRVATLASKLSVNIFEGSLEADNSCGMCFMSVISFLFTAFKPRTRMKERDEERKKEDNKHDVRAFVLPGLVTAGRSTGTSAQQACCYCRRDCCYF</sequence>
<accession>A0A2T7P4B6</accession>